<comment type="caution">
    <text evidence="4">The sequence shown here is derived from an EMBL/GenBank/DDBJ whole genome shotgun (WGS) entry which is preliminary data.</text>
</comment>
<feature type="compositionally biased region" description="Basic and acidic residues" evidence="2">
    <location>
        <begin position="787"/>
        <end position="804"/>
    </location>
</feature>
<keyword evidence="5" id="KW-1185">Reference proteome</keyword>
<feature type="region of interest" description="Disordered" evidence="2">
    <location>
        <begin position="659"/>
        <end position="817"/>
    </location>
</feature>
<feature type="region of interest" description="Disordered" evidence="2">
    <location>
        <begin position="538"/>
        <end position="561"/>
    </location>
</feature>
<name>A0A9P8L3J1_9PEZI</name>
<organism evidence="4 5">
    <name type="scientific">Glutinoglossum americanum</name>
    <dbReference type="NCBI Taxonomy" id="1670608"/>
    <lineage>
        <taxon>Eukaryota</taxon>
        <taxon>Fungi</taxon>
        <taxon>Dikarya</taxon>
        <taxon>Ascomycota</taxon>
        <taxon>Pezizomycotina</taxon>
        <taxon>Geoglossomycetes</taxon>
        <taxon>Geoglossales</taxon>
        <taxon>Geoglossaceae</taxon>
        <taxon>Glutinoglossum</taxon>
    </lineage>
</organism>
<sequence>MLGWLRGAPRSETAVNAVPPEAGGDITCMPDAPETPAPVFAIRAFKTALFGTPHDTENIDESPTPGDEVYDRTSRSSGAGAKFVPSMAAPDRSLYSSSPTKPAGILLTPGTASNRRKTVSFGAAVIDNEAGGRSGLPSNLPGKYPSPWTPKATTPGSRRARTSLTNTLYEVRNTTSTNTKLVKGKAPRRKNPGTDLVEGLGGLDAKNAVGEFEPDLSDSGEEGDITVDLNKPRSRSGRYWKTEYDQYQEKTDHEMKKLVKYKYLARSYAKKKDSEAVELGNKLREERKKVVEMEEKISELAAQMAASRVHGDGNGTDQSSEIVKGLARQTALAVEYKEKVDRFQAALEQHGIPIEQESLGTKKLAIPQTEHTLIQVGQELKRAREQLREINLLQLEVEELRSTLKGAELKAQKLDEEKLSLSKDLEKAKEELERNDKRRIAREEKHKQREEKLVTQKNEYKERLLQAKADHQVAGEKLKKRSSDERANFEQETSNLRDRLRISTKGDFGALGKLEQQCFSQQEAIKDYERQIEDLRAAAAKSHGSTDRTHDEWQQQQRKTLRELRQAREEVSNMRLERDAVQTELRDCQAEIERLKTRHQPPKQGESAARLPKPKDRGSYDPSDKHYKLHSAAEVSSIPAARGWPSANRASLPNAALLDLSHNPNHENQNRMPGLQSPERTPGSARRRGRRYSLDSPSLALPSPEAFTSRTTHGQSKTYDSPRPSFFSIPSSPPKMQPLTLPLRTTAAPPPPPSRPSAGTGVRRTESLRVAKTRSSLPPERAAAAKARLEQRNAEKRLRDKAPQKENMVPGVDMREV</sequence>
<protein>
    <recommendedName>
        <fullName evidence="3">Spindle pole body-associated protein cut12 domain-containing protein</fullName>
    </recommendedName>
</protein>
<gene>
    <name evidence="4" type="ORF">FGG08_004805</name>
</gene>
<feature type="region of interest" description="Disordered" evidence="2">
    <location>
        <begin position="132"/>
        <end position="159"/>
    </location>
</feature>
<feature type="region of interest" description="Disordered" evidence="2">
    <location>
        <begin position="471"/>
        <end position="492"/>
    </location>
</feature>
<proteinExistence type="predicted"/>
<evidence type="ECO:0000313" key="4">
    <source>
        <dbReference type="EMBL" id="KAH0538604.1"/>
    </source>
</evidence>
<keyword evidence="1" id="KW-0175">Coiled coil</keyword>
<feature type="domain" description="Spindle pole body-associated protein cut12" evidence="3">
    <location>
        <begin position="158"/>
        <end position="312"/>
    </location>
</feature>
<evidence type="ECO:0000256" key="2">
    <source>
        <dbReference type="SAM" id="MobiDB-lite"/>
    </source>
</evidence>
<accession>A0A9P8L3J1</accession>
<evidence type="ECO:0000256" key="1">
    <source>
        <dbReference type="SAM" id="Coils"/>
    </source>
</evidence>
<dbReference type="Proteomes" id="UP000698800">
    <property type="component" value="Unassembled WGS sequence"/>
</dbReference>
<dbReference type="InterPro" id="IPR021589">
    <property type="entry name" value="Cut12"/>
</dbReference>
<dbReference type="EMBL" id="JAGHQL010000102">
    <property type="protein sequence ID" value="KAH0538604.1"/>
    <property type="molecule type" value="Genomic_DNA"/>
</dbReference>
<dbReference type="OrthoDB" id="5383703at2759"/>
<evidence type="ECO:0000313" key="5">
    <source>
        <dbReference type="Proteomes" id="UP000698800"/>
    </source>
</evidence>
<feature type="region of interest" description="Disordered" evidence="2">
    <location>
        <begin position="52"/>
        <end position="84"/>
    </location>
</feature>
<feature type="compositionally biased region" description="Polar residues" evidence="2">
    <location>
        <begin position="706"/>
        <end position="719"/>
    </location>
</feature>
<feature type="compositionally biased region" description="Basic and acidic residues" evidence="2">
    <location>
        <begin position="613"/>
        <end position="625"/>
    </location>
</feature>
<evidence type="ECO:0000259" key="3">
    <source>
        <dbReference type="Pfam" id="PF11500"/>
    </source>
</evidence>
<feature type="compositionally biased region" description="Low complexity" evidence="2">
    <location>
        <begin position="721"/>
        <end position="730"/>
    </location>
</feature>
<reference evidence="4" key="1">
    <citation type="submission" date="2021-03" db="EMBL/GenBank/DDBJ databases">
        <title>Comparative genomics and phylogenomic investigation of the class Geoglossomycetes provide insights into ecological specialization and systematics.</title>
        <authorList>
            <person name="Melie T."/>
            <person name="Pirro S."/>
            <person name="Miller A.N."/>
            <person name="Quandt A."/>
        </authorList>
    </citation>
    <scope>NUCLEOTIDE SEQUENCE</scope>
    <source>
        <strain evidence="4">GBOQ0MN5Z8</strain>
    </source>
</reference>
<feature type="compositionally biased region" description="Low complexity" evidence="2">
    <location>
        <begin position="694"/>
        <end position="704"/>
    </location>
</feature>
<dbReference type="AlphaFoldDB" id="A0A9P8L3J1"/>
<feature type="coiled-coil region" evidence="1">
    <location>
        <begin position="276"/>
        <end position="303"/>
    </location>
</feature>
<dbReference type="Pfam" id="PF11500">
    <property type="entry name" value="Cut12"/>
    <property type="match status" value="1"/>
</dbReference>
<feature type="compositionally biased region" description="Basic and acidic residues" evidence="2">
    <location>
        <begin position="544"/>
        <end position="553"/>
    </location>
</feature>
<feature type="region of interest" description="Disordered" evidence="2">
    <location>
        <begin position="593"/>
        <end position="625"/>
    </location>
</feature>
<feature type="compositionally biased region" description="Low complexity" evidence="2">
    <location>
        <begin position="738"/>
        <end position="747"/>
    </location>
</feature>